<gene>
    <name evidence="9" type="ORF">CXQ85_002631</name>
</gene>
<dbReference type="PROSITE" id="PS50082">
    <property type="entry name" value="WD_REPEATS_2"/>
    <property type="match status" value="1"/>
</dbReference>
<evidence type="ECO:0000256" key="4">
    <source>
        <dbReference type="ARBA" id="ARBA00022737"/>
    </source>
</evidence>
<keyword evidence="3 6" id="KW-0819">tRNA processing</keyword>
<proteinExistence type="inferred from homology"/>
<keyword evidence="4 6" id="KW-0677">Repeat</keyword>
<comment type="caution">
    <text evidence="9">The sequence shown here is derived from an EMBL/GenBank/DDBJ whole genome shotgun (WGS) entry which is preliminary data.</text>
</comment>
<organism evidence="9 10">
    <name type="scientific">Candidozyma haemuli</name>
    <dbReference type="NCBI Taxonomy" id="45357"/>
    <lineage>
        <taxon>Eukaryota</taxon>
        <taxon>Fungi</taxon>
        <taxon>Dikarya</taxon>
        <taxon>Ascomycota</taxon>
        <taxon>Saccharomycotina</taxon>
        <taxon>Pichiomycetes</taxon>
        <taxon>Metschnikowiaceae</taxon>
        <taxon>Candidozyma</taxon>
    </lineage>
</organism>
<feature type="repeat" description="WD" evidence="7">
    <location>
        <begin position="218"/>
        <end position="260"/>
    </location>
</feature>
<dbReference type="InterPro" id="IPR015943">
    <property type="entry name" value="WD40/YVTN_repeat-like_dom_sf"/>
</dbReference>
<dbReference type="PANTHER" id="PTHR16288:SF0">
    <property type="entry name" value="TRNA (GUANINE-N(7)-)-METHYLTRANSFERASE NON-CATALYTIC SUBUNIT WDR4"/>
    <property type="match status" value="1"/>
</dbReference>
<comment type="similarity">
    <text evidence="6">Belongs to the WD repeat TRM82 family.</text>
</comment>
<dbReference type="InterPro" id="IPR001680">
    <property type="entry name" value="WD40_rpt"/>
</dbReference>
<dbReference type="SUPFAM" id="SSF50978">
    <property type="entry name" value="WD40 repeat-like"/>
    <property type="match status" value="1"/>
</dbReference>
<dbReference type="STRING" id="45357.A0A2V1AZG8"/>
<evidence type="ECO:0000256" key="8">
    <source>
        <dbReference type="SAM" id="MobiDB-lite"/>
    </source>
</evidence>
<dbReference type="UniPathway" id="UPA00989"/>
<evidence type="ECO:0000313" key="9">
    <source>
        <dbReference type="EMBL" id="PVH22906.1"/>
    </source>
</evidence>
<name>A0A2V1AZG8_9ASCO</name>
<dbReference type="Proteomes" id="UP000244309">
    <property type="component" value="Unassembled WGS sequence"/>
</dbReference>
<reference evidence="9 10" key="1">
    <citation type="submission" date="2017-12" db="EMBL/GenBank/DDBJ databases">
        <title>Genome Sequence of a Multidrug-Resistant Candida haemulonii Isolate from a Patient with Chronic Leg Ulcers in Israel.</title>
        <authorList>
            <person name="Chow N.A."/>
            <person name="Gade L."/>
            <person name="Batra D."/>
            <person name="Rowe L.A."/>
            <person name="Ben-Ami R."/>
            <person name="Loparev V.N."/>
            <person name="Litvintseva A.P."/>
        </authorList>
    </citation>
    <scope>NUCLEOTIDE SEQUENCE [LARGE SCALE GENOMIC DNA]</scope>
    <source>
        <strain evidence="9 10">B11899</strain>
    </source>
</reference>
<dbReference type="HAMAP" id="MF_03056">
    <property type="entry name" value="TRM82"/>
    <property type="match status" value="1"/>
</dbReference>
<dbReference type="GO" id="GO:0043527">
    <property type="term" value="C:tRNA methyltransferase complex"/>
    <property type="evidence" value="ECO:0007669"/>
    <property type="project" value="TreeGrafter"/>
</dbReference>
<sequence>MKHPFQKLITNSTGEILFATVTNSLYAFRLADGALIGSWTDTVKLQDVQENKFKSEDQPNKKAKTNKKEPKVPVPGPGAPTIYNYIRSLVLTRNEQYIIGTTDSDKAAVIFKIDTANDNCLSLVKRQVFPKRPCAISTTFDDSQLIVADKFGDVYSILIDEEAPVDEKSLQPILGHVSMLSDVLVSKHENKQYILTGDRDEHIRVTNYPKSYVAKQWLFGHSEFVSCLHIPSFNTDLLISGGGDDYLALWNWYTGERLATVDLRTHIEPHLSDFHLPPERFRNEDSKREISIAKVETFKIGQQNILAVLCEHTNCIITFVIEEDLTINHKQTFTTENLLIDFAVSKDKLVASVDVESDSGLLSILQFNEENLLHNVNTDVVDTISKASTCEVDTRDQFYPLYYISSLRKRSDH</sequence>
<protein>
    <submittedName>
        <fullName evidence="9">Uncharacterized protein</fullName>
    </submittedName>
</protein>
<dbReference type="VEuPathDB" id="FungiDB:CXQ85_002631"/>
<dbReference type="InterPro" id="IPR036322">
    <property type="entry name" value="WD40_repeat_dom_sf"/>
</dbReference>
<dbReference type="Gene3D" id="2.130.10.10">
    <property type="entry name" value="YVTN repeat-like/Quinoprotein amine dehydrogenase"/>
    <property type="match status" value="1"/>
</dbReference>
<evidence type="ECO:0000256" key="3">
    <source>
        <dbReference type="ARBA" id="ARBA00022694"/>
    </source>
</evidence>
<evidence type="ECO:0000313" key="10">
    <source>
        <dbReference type="Proteomes" id="UP000244309"/>
    </source>
</evidence>
<keyword evidence="5 6" id="KW-0539">Nucleus</keyword>
<accession>A0A2V1AZG8</accession>
<dbReference type="EMBL" id="PKFO01000010">
    <property type="protein sequence ID" value="PVH22906.1"/>
    <property type="molecule type" value="Genomic_DNA"/>
</dbReference>
<dbReference type="AlphaFoldDB" id="A0A2V1AZG8"/>
<evidence type="ECO:0000256" key="6">
    <source>
        <dbReference type="HAMAP-Rule" id="MF_03056"/>
    </source>
</evidence>
<dbReference type="RefSeq" id="XP_025343846.1">
    <property type="nucleotide sequence ID" value="XM_025486296.1"/>
</dbReference>
<keyword evidence="2 6" id="KW-0853">WD repeat</keyword>
<dbReference type="SMART" id="SM00320">
    <property type="entry name" value="WD40"/>
    <property type="match status" value="2"/>
</dbReference>
<dbReference type="GeneID" id="37007962"/>
<comment type="function">
    <text evidence="6">Required for the formation of N(7)-methylguanine at position 46 (m7G46) in tRNA. In the complex, it is required to stabilize and induce conformational changes of the catalytic subunit.</text>
</comment>
<dbReference type="InterPro" id="IPR028884">
    <property type="entry name" value="Trm82"/>
</dbReference>
<keyword evidence="10" id="KW-1185">Reference proteome</keyword>
<comment type="pathway">
    <text evidence="6">tRNA modification; N(7)-methylguanine-tRNA biosynthesis.</text>
</comment>
<dbReference type="OrthoDB" id="339900at2759"/>
<dbReference type="GO" id="GO:0005829">
    <property type="term" value="C:cytosol"/>
    <property type="evidence" value="ECO:0007669"/>
    <property type="project" value="TreeGrafter"/>
</dbReference>
<dbReference type="Pfam" id="PF00400">
    <property type="entry name" value="WD40"/>
    <property type="match status" value="1"/>
</dbReference>
<evidence type="ECO:0000256" key="2">
    <source>
        <dbReference type="ARBA" id="ARBA00022574"/>
    </source>
</evidence>
<evidence type="ECO:0000256" key="5">
    <source>
        <dbReference type="ARBA" id="ARBA00023242"/>
    </source>
</evidence>
<evidence type="ECO:0000256" key="7">
    <source>
        <dbReference type="PROSITE-ProRule" id="PRU00221"/>
    </source>
</evidence>
<dbReference type="GO" id="GO:0005634">
    <property type="term" value="C:nucleus"/>
    <property type="evidence" value="ECO:0007669"/>
    <property type="project" value="UniProtKB-SubCell"/>
</dbReference>
<dbReference type="GO" id="GO:0106004">
    <property type="term" value="P:tRNA (guanine-N7)-methylation"/>
    <property type="evidence" value="ECO:0007669"/>
    <property type="project" value="UniProtKB-UniRule"/>
</dbReference>
<feature type="region of interest" description="Disordered" evidence="8">
    <location>
        <begin position="50"/>
        <end position="74"/>
    </location>
</feature>
<evidence type="ECO:0000256" key="1">
    <source>
        <dbReference type="ARBA" id="ARBA00004123"/>
    </source>
</evidence>
<dbReference type="PANTHER" id="PTHR16288">
    <property type="entry name" value="WD40 REPEAT PROTEIN 4"/>
    <property type="match status" value="1"/>
</dbReference>
<comment type="subcellular location">
    <subcellularLocation>
        <location evidence="1 6">Nucleus</location>
    </subcellularLocation>
</comment>
<feature type="compositionally biased region" description="Basic and acidic residues" evidence="8">
    <location>
        <begin position="50"/>
        <end position="71"/>
    </location>
</feature>